<dbReference type="InterPro" id="IPR029063">
    <property type="entry name" value="SAM-dependent_MTases_sf"/>
</dbReference>
<accession>A0A068RKX3</accession>
<reference evidence="1" key="1">
    <citation type="submission" date="2013-08" db="EMBL/GenBank/DDBJ databases">
        <title>Gene expansion shapes genome architecture in the human pathogen Lichtheimia corymbifera: an evolutionary genomics analysis in the ancient terrestrial Mucorales (Mucoromycotina).</title>
        <authorList>
            <person name="Schwartze V.U."/>
            <person name="Winter S."/>
            <person name="Shelest E."/>
            <person name="Marcet-Houben M."/>
            <person name="Horn F."/>
            <person name="Wehner S."/>
            <person name="Hoffmann K."/>
            <person name="Riege K."/>
            <person name="Sammeth M."/>
            <person name="Nowrousian M."/>
            <person name="Valiante V."/>
            <person name="Linde J."/>
            <person name="Jacobsen I.D."/>
            <person name="Marz M."/>
            <person name="Brakhage A.A."/>
            <person name="Gabaldon T."/>
            <person name="Bocker S."/>
            <person name="Voigt K."/>
        </authorList>
    </citation>
    <scope>NUCLEOTIDE SEQUENCE [LARGE SCALE GENOMIC DNA]</scope>
    <source>
        <strain evidence="1">FSU 9682</strain>
    </source>
</reference>
<dbReference type="Pfam" id="PF10294">
    <property type="entry name" value="Methyltransf_16"/>
    <property type="match status" value="1"/>
</dbReference>
<dbReference type="InterPro" id="IPR019410">
    <property type="entry name" value="Methyltransf_16"/>
</dbReference>
<dbReference type="VEuPathDB" id="FungiDB:LCOR_02338.1"/>
<dbReference type="AlphaFoldDB" id="A0A068RKX3"/>
<evidence type="ECO:0000313" key="2">
    <source>
        <dbReference type="Proteomes" id="UP000027586"/>
    </source>
</evidence>
<proteinExistence type="predicted"/>
<name>A0A068RKX3_9FUNG</name>
<dbReference type="PANTHER" id="PTHR14614">
    <property type="entry name" value="HEPATOCELLULAR CARCINOMA-ASSOCIATED ANTIGEN"/>
    <property type="match status" value="1"/>
</dbReference>
<sequence length="341" mass="38033">MMLLLPDQALESIGNHIHQARVLAKTSTEDNPSHHQEIDSALTLLEQLVQQSYDCYTTIELSDGQEMHDDAEDSETRVTQDHIGQANRIASAFLVKIVSGEMGWDDEQVERAARLLAHLSGRGAAGAITRTWHIAYLDPNGVRDEIAIQLHEPSYVGNDIGFKTWGAAPLLAKRLVQQQLIPDLANRRVIELGTGTGLVGLVCGKLGVDDLTLTDYHPSVLTNVAKNVELNGSGASVAALDFIKVSRGEDTTWDGKRFDIVIASDLLYEMEHAEHLPVAIDKLMENEFHFMIPLRPTHTEEVALFESKMQSLGFVTQCTDETEKLEDEGRVRYRYYHYTRA</sequence>
<dbReference type="SUPFAM" id="SSF53335">
    <property type="entry name" value="S-adenosyl-L-methionine-dependent methyltransferases"/>
    <property type="match status" value="1"/>
</dbReference>
<evidence type="ECO:0000313" key="1">
    <source>
        <dbReference type="EMBL" id="CDH50629.1"/>
    </source>
</evidence>
<dbReference type="EMBL" id="CBTN010000007">
    <property type="protein sequence ID" value="CDH50629.1"/>
    <property type="molecule type" value="Genomic_DNA"/>
</dbReference>
<dbReference type="Proteomes" id="UP000027586">
    <property type="component" value="Unassembled WGS sequence"/>
</dbReference>
<organism evidence="1 2">
    <name type="scientific">Lichtheimia corymbifera JMRC:FSU:9682</name>
    <dbReference type="NCBI Taxonomy" id="1263082"/>
    <lineage>
        <taxon>Eukaryota</taxon>
        <taxon>Fungi</taxon>
        <taxon>Fungi incertae sedis</taxon>
        <taxon>Mucoromycota</taxon>
        <taxon>Mucoromycotina</taxon>
        <taxon>Mucoromycetes</taxon>
        <taxon>Mucorales</taxon>
        <taxon>Lichtheimiaceae</taxon>
        <taxon>Lichtheimia</taxon>
    </lineage>
</organism>
<dbReference type="CDD" id="cd02440">
    <property type="entry name" value="AdoMet_MTases"/>
    <property type="match status" value="1"/>
</dbReference>
<dbReference type="Gene3D" id="3.40.50.150">
    <property type="entry name" value="Vaccinia Virus protein VP39"/>
    <property type="match status" value="1"/>
</dbReference>
<keyword evidence="2" id="KW-1185">Reference proteome</keyword>
<protein>
    <submittedName>
        <fullName evidence="1">Uncharacterized protein</fullName>
    </submittedName>
</protein>
<dbReference type="STRING" id="1263082.A0A068RKX3"/>
<gene>
    <name evidence="1" type="ORF">LCOR_02338.1</name>
</gene>
<dbReference type="OrthoDB" id="443981at2759"/>
<comment type="caution">
    <text evidence="1">The sequence shown here is derived from an EMBL/GenBank/DDBJ whole genome shotgun (WGS) entry which is preliminary data.</text>
</comment>